<comment type="caution">
    <text evidence="3">The sequence shown here is derived from an EMBL/GenBank/DDBJ whole genome shotgun (WGS) entry which is preliminary data.</text>
</comment>
<gene>
    <name evidence="3" type="ORF">M9Y10_001027</name>
</gene>
<dbReference type="EMBL" id="JAPFFF010000001">
    <property type="protein sequence ID" value="KAK8898735.1"/>
    <property type="molecule type" value="Genomic_DNA"/>
</dbReference>
<dbReference type="SUPFAM" id="SSF81901">
    <property type="entry name" value="HCP-like"/>
    <property type="match status" value="3"/>
</dbReference>
<dbReference type="InterPro" id="IPR011990">
    <property type="entry name" value="TPR-like_helical_dom_sf"/>
</dbReference>
<proteinExistence type="inferred from homology"/>
<dbReference type="PANTHER" id="PTHR11102">
    <property type="entry name" value="SEL-1-LIKE PROTEIN"/>
    <property type="match status" value="1"/>
</dbReference>
<keyword evidence="2" id="KW-0472">Membrane</keyword>
<sequence>MNYPNIKRRLNRKFKQAYERQDIRTIKLLAKQNHPPSIFALGELAEIYDKNISKAFELFQKSADLGYPEAFSSLSFYLRYGFDSYNLPQNRLLSAIYTTIGSEGNSIRSMLTLANDYKLAFIRPKSYRSSIEILLKLDSVFCNCIELGDCDQNLPSKLKFKIMKTFSLNEIFQKKLQILRYRASLGDKVAMLEVAKIYYNSGEAKNITEAYKIFSKLANYIDSEAKLDIDNNNHEINETKHQKNNMKTDNYTTIKKKSFKQFSEFKKTINKIKNRINNNVTGNINGNNNIFDEKDDDCAKSNINDPLVSKSLSFIGRMYHLGQLFEKNITKAKELYLKTHNEINSIAGLGLIELEDGNEEEAEILLSIASRMGHLGASYNLASLHYSKNKSLGISEFFSLADRPDSNFLLAQLNVASMLSQGISSDNSMLDEYVSMKYLWRIAQKGIWNNASDIASHFFVEKDKTSNKKRRIFLLEKALLIWLQLADMGMKIPAFNAGLLLLNSRPAIRRYDFFKANDSSDLNSKEDEIREILSKLEGILNKTKYTINDFDNEDQSNDNFFGWEDKKMLKVAVRMFKICNKPQWVSLTYFKMNETEKCLKYLKRIKPNKSHYVNKIYIKLMLDERINTSFRFLYGNLTQLKNRRKGKLNSTYYIFRLQIWGKFIYKLFNYNSIKSEEEKMDLILKLRTFRIDVVNIILLIVLLRLIRLRVLYFFYE</sequence>
<name>A0ABR2L5V9_9EUKA</name>
<dbReference type="Proteomes" id="UP001470230">
    <property type="component" value="Unassembled WGS sequence"/>
</dbReference>
<dbReference type="SMART" id="SM00671">
    <property type="entry name" value="SEL1"/>
    <property type="match status" value="4"/>
</dbReference>
<evidence type="ECO:0000313" key="4">
    <source>
        <dbReference type="Proteomes" id="UP001470230"/>
    </source>
</evidence>
<dbReference type="PANTHER" id="PTHR11102:SF147">
    <property type="entry name" value="SEL1L ADAPTOR SUBUNIT OF ERAD E3 UBIQUITIN LIGASE"/>
    <property type="match status" value="1"/>
</dbReference>
<feature type="transmembrane region" description="Helical" evidence="2">
    <location>
        <begin position="693"/>
        <end position="715"/>
    </location>
</feature>
<accession>A0ABR2L5V9</accession>
<keyword evidence="2" id="KW-1133">Transmembrane helix</keyword>
<dbReference type="Pfam" id="PF08238">
    <property type="entry name" value="Sel1"/>
    <property type="match status" value="3"/>
</dbReference>
<dbReference type="Gene3D" id="1.25.40.10">
    <property type="entry name" value="Tetratricopeptide repeat domain"/>
    <property type="match status" value="2"/>
</dbReference>
<dbReference type="InterPro" id="IPR006597">
    <property type="entry name" value="Sel1-like"/>
</dbReference>
<comment type="similarity">
    <text evidence="1">Belongs to the sel-1 family.</text>
</comment>
<dbReference type="InterPro" id="IPR050767">
    <property type="entry name" value="Sel1_AlgK"/>
</dbReference>
<evidence type="ECO:0000256" key="2">
    <source>
        <dbReference type="SAM" id="Phobius"/>
    </source>
</evidence>
<evidence type="ECO:0000256" key="1">
    <source>
        <dbReference type="ARBA" id="ARBA00038101"/>
    </source>
</evidence>
<reference evidence="3 4" key="1">
    <citation type="submission" date="2024-04" db="EMBL/GenBank/DDBJ databases">
        <title>Tritrichomonas musculus Genome.</title>
        <authorList>
            <person name="Alves-Ferreira E."/>
            <person name="Grigg M."/>
            <person name="Lorenzi H."/>
            <person name="Galac M."/>
        </authorList>
    </citation>
    <scope>NUCLEOTIDE SEQUENCE [LARGE SCALE GENOMIC DNA]</scope>
    <source>
        <strain evidence="3 4">EAF2021</strain>
    </source>
</reference>
<evidence type="ECO:0000313" key="3">
    <source>
        <dbReference type="EMBL" id="KAK8898735.1"/>
    </source>
</evidence>
<keyword evidence="4" id="KW-1185">Reference proteome</keyword>
<protein>
    <submittedName>
        <fullName evidence="3">Uncharacterized protein</fullName>
    </submittedName>
</protein>
<keyword evidence="2" id="KW-0812">Transmembrane</keyword>
<organism evidence="3 4">
    <name type="scientific">Tritrichomonas musculus</name>
    <dbReference type="NCBI Taxonomy" id="1915356"/>
    <lineage>
        <taxon>Eukaryota</taxon>
        <taxon>Metamonada</taxon>
        <taxon>Parabasalia</taxon>
        <taxon>Tritrichomonadida</taxon>
        <taxon>Tritrichomonadidae</taxon>
        <taxon>Tritrichomonas</taxon>
    </lineage>
</organism>